<protein>
    <recommendedName>
        <fullName evidence="10">ADP,ATP carrier protein</fullName>
    </recommendedName>
</protein>
<dbReference type="InterPro" id="IPR023395">
    <property type="entry name" value="MCP_dom_sf"/>
</dbReference>
<keyword evidence="9" id="KW-1185">Reference proteome</keyword>
<feature type="transmembrane region" description="Helical" evidence="6">
    <location>
        <begin position="75"/>
        <end position="98"/>
    </location>
</feature>
<evidence type="ECO:0000256" key="5">
    <source>
        <dbReference type="RuleBase" id="RU000488"/>
    </source>
</evidence>
<name>A0AB34JM09_PRYPA</name>
<dbReference type="PROSITE" id="PS50920">
    <property type="entry name" value="SOLCAR"/>
    <property type="match status" value="1"/>
</dbReference>
<evidence type="ECO:0000256" key="4">
    <source>
        <dbReference type="PROSITE-ProRule" id="PRU00282"/>
    </source>
</evidence>
<evidence type="ECO:0008006" key="10">
    <source>
        <dbReference type="Google" id="ProtNLM"/>
    </source>
</evidence>
<comment type="subcellular location">
    <subcellularLocation>
        <location evidence="1">Membrane</location>
        <topology evidence="1">Multi-pass membrane protein</topology>
    </subcellularLocation>
</comment>
<keyword evidence="7" id="KW-0732">Signal</keyword>
<reference evidence="8 9" key="1">
    <citation type="journal article" date="2024" name="Science">
        <title>Giant polyketide synthase enzymes in the biosynthesis of giant marine polyether toxins.</title>
        <authorList>
            <person name="Fallon T.R."/>
            <person name="Shende V.V."/>
            <person name="Wierzbicki I.H."/>
            <person name="Pendleton A.L."/>
            <person name="Watervoot N.F."/>
            <person name="Auber R.P."/>
            <person name="Gonzalez D.J."/>
            <person name="Wisecaver J.H."/>
            <person name="Moore B.S."/>
        </authorList>
    </citation>
    <scope>NUCLEOTIDE SEQUENCE [LARGE SCALE GENOMIC DNA]</scope>
    <source>
        <strain evidence="8 9">12B1</strain>
    </source>
</reference>
<feature type="signal peptide" evidence="7">
    <location>
        <begin position="1"/>
        <end position="19"/>
    </location>
</feature>
<dbReference type="Proteomes" id="UP001515480">
    <property type="component" value="Unassembled WGS sequence"/>
</dbReference>
<keyword evidence="5" id="KW-0813">Transport</keyword>
<dbReference type="PANTHER" id="PTHR47567:SF1">
    <property type="entry name" value="NAD-DEPENDENT EPIMERASE_DEHYDRATASE DOMAIN-CONTAINING PROTEIN"/>
    <property type="match status" value="1"/>
</dbReference>
<dbReference type="SUPFAM" id="SSF103506">
    <property type="entry name" value="Mitochondrial carrier"/>
    <property type="match status" value="1"/>
</dbReference>
<gene>
    <name evidence="8" type="ORF">AB1Y20_017711</name>
</gene>
<dbReference type="GO" id="GO:0016020">
    <property type="term" value="C:membrane"/>
    <property type="evidence" value="ECO:0007669"/>
    <property type="project" value="UniProtKB-SubCell"/>
</dbReference>
<keyword evidence="6" id="KW-1133">Transmembrane helix</keyword>
<accession>A0AB34JM09</accession>
<evidence type="ECO:0000313" key="8">
    <source>
        <dbReference type="EMBL" id="KAL1522738.1"/>
    </source>
</evidence>
<dbReference type="PANTHER" id="PTHR47567">
    <property type="entry name" value="MITOCHONDRIAL SUBSTRATE/SOLUTE CARRIER"/>
    <property type="match status" value="1"/>
</dbReference>
<dbReference type="AlphaFoldDB" id="A0AB34JM09"/>
<sequence>MRSAALLSILACLFPISSASDVATLSKKVDLARPNAGRPAPRQRERVAASAAADLVAVAPAAAQQAVLMGSAPKIVLSLLIFVAANAELSVAAAAAGAASGPVVPTLSQIFAKSAKKALGGGLAGSLAGIIQVLTLMWVRTIMNYQYRYGTSIREAMTTLYRQGGIGRFYQGFPLALLQTPLSRFGDTAANTGVLALLAALAPNLNVAFTTAFASLAGSLWRIAITPVDTLKTTLQVEGKAAMRQIADKVKAGGPLVLYQGAMANAIASFVGSYPWYFTFNLLRQLLPAAPANVVHLKLLRNAASGFGATCVSDCISNFIRVLKTTVQTAPTTMTYREAAQQIIEADGLLGLFARGLGTRLIANGIQASLFSVLWKLMEEKITQ</sequence>
<dbReference type="Pfam" id="PF00153">
    <property type="entry name" value="Mito_carr"/>
    <property type="match status" value="2"/>
</dbReference>
<keyword evidence="2 4" id="KW-0812">Transmembrane</keyword>
<evidence type="ECO:0000256" key="1">
    <source>
        <dbReference type="ARBA" id="ARBA00004141"/>
    </source>
</evidence>
<organism evidence="8 9">
    <name type="scientific">Prymnesium parvum</name>
    <name type="common">Toxic golden alga</name>
    <dbReference type="NCBI Taxonomy" id="97485"/>
    <lineage>
        <taxon>Eukaryota</taxon>
        <taxon>Haptista</taxon>
        <taxon>Haptophyta</taxon>
        <taxon>Prymnesiophyceae</taxon>
        <taxon>Prymnesiales</taxon>
        <taxon>Prymnesiaceae</taxon>
        <taxon>Prymnesium</taxon>
    </lineage>
</organism>
<comment type="caution">
    <text evidence="8">The sequence shown here is derived from an EMBL/GenBank/DDBJ whole genome shotgun (WGS) entry which is preliminary data.</text>
</comment>
<dbReference type="InterPro" id="IPR018108">
    <property type="entry name" value="MCP_transmembrane"/>
</dbReference>
<keyword evidence="3 4" id="KW-0472">Membrane</keyword>
<evidence type="ECO:0000256" key="2">
    <source>
        <dbReference type="ARBA" id="ARBA00022692"/>
    </source>
</evidence>
<dbReference type="Gene3D" id="1.50.40.10">
    <property type="entry name" value="Mitochondrial carrier domain"/>
    <property type="match status" value="1"/>
</dbReference>
<evidence type="ECO:0000256" key="3">
    <source>
        <dbReference type="ARBA" id="ARBA00023136"/>
    </source>
</evidence>
<evidence type="ECO:0000256" key="6">
    <source>
        <dbReference type="SAM" id="Phobius"/>
    </source>
</evidence>
<feature type="transmembrane region" description="Helical" evidence="6">
    <location>
        <begin position="118"/>
        <end position="139"/>
    </location>
</feature>
<comment type="similarity">
    <text evidence="5">Belongs to the mitochondrial carrier (TC 2.A.29) family.</text>
</comment>
<dbReference type="EMBL" id="JBGBPQ010000006">
    <property type="protein sequence ID" value="KAL1522738.1"/>
    <property type="molecule type" value="Genomic_DNA"/>
</dbReference>
<feature type="chain" id="PRO_5044341610" description="ADP,ATP carrier protein" evidence="7">
    <location>
        <begin position="20"/>
        <end position="384"/>
    </location>
</feature>
<proteinExistence type="inferred from homology"/>
<feature type="repeat" description="Solcar" evidence="4">
    <location>
        <begin position="205"/>
        <end position="286"/>
    </location>
</feature>
<evidence type="ECO:0000256" key="7">
    <source>
        <dbReference type="SAM" id="SignalP"/>
    </source>
</evidence>
<evidence type="ECO:0000313" key="9">
    <source>
        <dbReference type="Proteomes" id="UP001515480"/>
    </source>
</evidence>